<feature type="domain" description="NEL" evidence="7">
    <location>
        <begin position="1226"/>
        <end position="1600"/>
    </location>
</feature>
<dbReference type="PANTHER" id="PTHR48051">
    <property type="match status" value="1"/>
</dbReference>
<keyword evidence="6" id="KW-0833">Ubl conjugation pathway</keyword>
<dbReference type="Pfam" id="PF13855">
    <property type="entry name" value="LRR_8"/>
    <property type="match status" value="1"/>
</dbReference>
<dbReference type="RefSeq" id="WP_261745228.1">
    <property type="nucleotide sequence ID" value="NZ_CP104557.1"/>
</dbReference>
<evidence type="ECO:0000313" key="8">
    <source>
        <dbReference type="EMBL" id="UXH41667.1"/>
    </source>
</evidence>
<keyword evidence="9" id="KW-1185">Reference proteome</keyword>
<evidence type="ECO:0000313" key="9">
    <source>
        <dbReference type="Proteomes" id="UP001064504"/>
    </source>
</evidence>
<gene>
    <name evidence="8" type="ORF">N5C08_09130</name>
</gene>
<dbReference type="InterPro" id="IPR029487">
    <property type="entry name" value="NEL_dom"/>
</dbReference>
<keyword evidence="6" id="KW-1035">Host cytoplasm</keyword>
<dbReference type="EC" id="2.3.2.27" evidence="2"/>
<comment type="similarity">
    <text evidence="6">Belongs to the LRR-containing bacterial E3 ligase family.</text>
</comment>
<dbReference type="InterPro" id="IPR046673">
    <property type="entry name" value="ToxA_N"/>
</dbReference>
<evidence type="ECO:0000256" key="3">
    <source>
        <dbReference type="ARBA" id="ARBA00022614"/>
    </source>
</evidence>
<dbReference type="Pfam" id="PF20178">
    <property type="entry name" value="ToxA_N"/>
    <property type="match status" value="1"/>
</dbReference>
<dbReference type="Gene3D" id="3.80.10.10">
    <property type="entry name" value="Ribonuclease Inhibitor"/>
    <property type="match status" value="2"/>
</dbReference>
<comment type="PTM">
    <text evidence="6">Ubiquitinated in the presence of host E1 ubiquitin-activating enzyme, E2 ubiquitin-conjugating enzyme and ubiquitin.</text>
</comment>
<dbReference type="PANTHER" id="PTHR48051:SF1">
    <property type="entry name" value="RAS SUPPRESSOR PROTEIN 1"/>
    <property type="match status" value="1"/>
</dbReference>
<keyword evidence="6" id="KW-0808">Transferase</keyword>
<keyword evidence="6" id="KW-0964">Secreted</keyword>
<dbReference type="Proteomes" id="UP001064504">
    <property type="component" value="Chromosome"/>
</dbReference>
<evidence type="ECO:0000256" key="5">
    <source>
        <dbReference type="ARBA" id="ARBA00023026"/>
    </source>
</evidence>
<dbReference type="InterPro" id="IPR050216">
    <property type="entry name" value="LRR_domain-containing"/>
</dbReference>
<dbReference type="SUPFAM" id="SSF52058">
    <property type="entry name" value="L domain-like"/>
    <property type="match status" value="1"/>
</dbReference>
<dbReference type="EMBL" id="CP104557">
    <property type="protein sequence ID" value="UXH41667.1"/>
    <property type="molecule type" value="Genomic_DNA"/>
</dbReference>
<proteinExistence type="inferred from homology"/>
<accession>A0ABY6AR38</accession>
<evidence type="ECO:0000256" key="4">
    <source>
        <dbReference type="ARBA" id="ARBA00022737"/>
    </source>
</evidence>
<dbReference type="PROSITE" id="PS52053">
    <property type="entry name" value="NEL"/>
    <property type="match status" value="1"/>
</dbReference>
<evidence type="ECO:0000256" key="1">
    <source>
        <dbReference type="ARBA" id="ARBA00000900"/>
    </source>
</evidence>
<dbReference type="Gene3D" id="1.20.58.360">
    <property type="entry name" value="Shigella T3SS effector IpaH defines"/>
    <property type="match status" value="1"/>
</dbReference>
<name>A0ABY6AR38_9PSED</name>
<evidence type="ECO:0000259" key="7">
    <source>
        <dbReference type="PROSITE" id="PS52053"/>
    </source>
</evidence>
<dbReference type="InterPro" id="IPR001611">
    <property type="entry name" value="Leu-rich_rpt"/>
</dbReference>
<dbReference type="PROSITE" id="PS51450">
    <property type="entry name" value="LRR"/>
    <property type="match status" value="1"/>
</dbReference>
<keyword evidence="3" id="KW-0433">Leucine-rich repeat</keyword>
<dbReference type="Pfam" id="PF14496">
    <property type="entry name" value="NEL"/>
    <property type="match status" value="1"/>
</dbReference>
<evidence type="ECO:0000256" key="2">
    <source>
        <dbReference type="ARBA" id="ARBA00012483"/>
    </source>
</evidence>
<dbReference type="InterPro" id="IPR032675">
    <property type="entry name" value="LRR_dom_sf"/>
</dbReference>
<protein>
    <recommendedName>
        <fullName evidence="2">RING-type E3 ubiquitin transferase</fullName>
        <ecNumber evidence="2">2.3.2.27</ecNumber>
    </recommendedName>
</protein>
<feature type="active site" description="Glycyl thioester intermediate" evidence="6">
    <location>
        <position position="1320"/>
    </location>
</feature>
<reference evidence="8" key="1">
    <citation type="submission" date="2022-09" db="EMBL/GenBank/DDBJ databases">
        <title>Complete genome sequence of Pseudomonas promysalinigenes strain RL-WG26, a newly isolated PGPR with the potential for plant salinity stress alleviation.</title>
        <authorList>
            <person name="Ren L."/>
            <person name="Wang G."/>
            <person name="Hu H."/>
        </authorList>
    </citation>
    <scope>NUCLEOTIDE SEQUENCE</scope>
    <source>
        <strain evidence="8">RL-WG26</strain>
    </source>
</reference>
<keyword evidence="5" id="KW-0843">Virulence</keyword>
<evidence type="ECO:0000256" key="6">
    <source>
        <dbReference type="PROSITE-ProRule" id="PRU01398"/>
    </source>
</evidence>
<comment type="catalytic activity">
    <reaction evidence="1">
        <text>S-ubiquitinyl-[E2 ubiquitin-conjugating enzyme]-L-cysteine + [acceptor protein]-L-lysine = [E2 ubiquitin-conjugating enzyme]-L-cysteine + N(6)-ubiquitinyl-[acceptor protein]-L-lysine.</text>
        <dbReference type="EC" id="2.3.2.27"/>
    </reaction>
</comment>
<organism evidence="8 9">
    <name type="scientific">Pseudomonas promysalinigenes</name>
    <dbReference type="NCBI Taxonomy" id="485898"/>
    <lineage>
        <taxon>Bacteria</taxon>
        <taxon>Pseudomonadati</taxon>
        <taxon>Pseudomonadota</taxon>
        <taxon>Gammaproteobacteria</taxon>
        <taxon>Pseudomonadales</taxon>
        <taxon>Pseudomonadaceae</taxon>
        <taxon>Pseudomonas</taxon>
    </lineage>
</organism>
<dbReference type="SMART" id="SM00369">
    <property type="entry name" value="LRR_TYP"/>
    <property type="match status" value="4"/>
</dbReference>
<keyword evidence="4" id="KW-0677">Repeat</keyword>
<dbReference type="InterPro" id="IPR003591">
    <property type="entry name" value="Leu-rich_rpt_typical-subtyp"/>
</dbReference>
<keyword evidence="6" id="KW-0832">Ubl conjugation</keyword>
<sequence>MSQAPSPHLAFIQRRMPGWLQSCTAQQRQQLERRLRDSHRASHRLRKHLARLQAPETFCRAQLDEALAHWFADRELPDVDQGWLWHVAQRRGMSWLEAAMLNFDEADQIRLYLRKGTTAATAVDTDRFVKTVRNLDLGGRYQAHVAELLDSRLTHQLQQDQDRAAFAAELTLALLRGRIDSSSATLGEAALAGAEQITLPDGSQRRLQCCYLALFDCALNGPLLISLQAHDETQPCLLYLPGHPSEPMRQYPSLAAMGQALTHMLWDDHERQFFVRYVSHGQQLQFALGLRETLFPRYPYPTLHSGTPVLEKGQQVSLITRLFPNPRHIWQETLDKNARLAWSASPWQQDCFAARTRTQLERKLQDAADIVVPTAKRDAQALWERIEGWLQTGLNVLNIASLFIPGLAQVMLVVGGAQLVDEFLEGVHTANEEQADAALVHLFAVFENLAQFAALGAAGRFAEPIGPLHEWQRIGSGDSERLWHGDLSAFAQARPWPAETVPNAEGLHTWQGQQWWLHDGQAYPLQREAKGGWRLALGKGHRHQPRLLGNGNGSWLLEHEQPLAWRSPALERRLGPACEGLEDTAMANALRSSGYGDDALRRLLLDHRPLPALLLDTLQAFGATPLPLIEAADSTLLARDFPSLSPRACHEILATASAAELAQMKRTGRLPLPMAEQARLYLREARLNRALGHLRQATARSSDRDTLVFANLPRLPGWSGTVRVELVEHGSLIAAAGEQGAIVKRVQRSAQGYQPLDAAGQTLGGQDELLNAVLRALPDSERDALGLAIHDAPALRDALFDRACANREASARDLGMVPVRPLFNPPTRIPGSQRLGYRLSGHRNPAQTADSLFDQLYPAGDRQERQLLRQRLQHEAGPGPGAFLRLLERLRGEYRRLDDELQNWVEQGTGSQRTARDRQAQRIRHAWRRQNSEDFGAGHDSVTLDIDGAQLETLPVLPVPLSHVHQLRVIGLADHANTGLNGFIRAFPELRHLDLEDNALRSLPPALADLSELESLDLSHNVLDLSQEADLTTLTGLRNLERLNLSQCLQTLSASTLQRLADLPALAYLQADFNTLQFEAAHFQALQRWPSLTHLELGHNQIVLTQASLTALNGLNRLRLLSLRYNPLVLAPDFSGWTALEQLDLERTGIFEWPAGLTTLMNQQPLNLREIDLSLNELSDAPALRDTLFAQGLRQGDQQLHYAFDDNPFNDLALQRLEEAGMPVIQDDADAQEWSAGWPASLREHLAEFWADPNWQPLFDLYQRLPDTQAYRASPAAMDARMRQVLQTLVDATRHDEAGTGIDQLQQQVREFLVDAGQACVDQASLLFQQVETDVTLWQSVANAAPGDGHEQVAIDSAASLMRQRLLDEQIGQMFNARRARRRALGEAGDEAERQAAPGLSNLDDLSDEQLTEANFLLDELEMALYARIRLQQRLRLPPQPDGMRFEYLARLSDITLQRLEQTVWSQATADRLQAWAGDQPFWQRWLQRLRPQAFQLFDLQWEGASQYFDSLNDSAAPSGAYTGPEVPQAYIDNLEQHIEQIAWRHAGALQHVDLTGDSALYLRASQLLLQSREQAREALLRTLTVALSEANPHVFSPGV</sequence>